<dbReference type="GO" id="GO:0140053">
    <property type="term" value="P:mitochondrial gene expression"/>
    <property type="evidence" value="ECO:0007669"/>
    <property type="project" value="TreeGrafter"/>
</dbReference>
<feature type="repeat" description="PPR" evidence="4">
    <location>
        <begin position="354"/>
        <end position="388"/>
    </location>
</feature>
<feature type="repeat" description="PPR" evidence="4">
    <location>
        <begin position="685"/>
        <end position="719"/>
    </location>
</feature>
<gene>
    <name evidence="5" type="ORF">LUZ63_009215</name>
</gene>
<feature type="repeat" description="PPR" evidence="4">
    <location>
        <begin position="424"/>
        <end position="458"/>
    </location>
</feature>
<dbReference type="GO" id="GO:0003729">
    <property type="term" value="F:mRNA binding"/>
    <property type="evidence" value="ECO:0007669"/>
    <property type="project" value="TreeGrafter"/>
</dbReference>
<evidence type="ECO:0000313" key="5">
    <source>
        <dbReference type="EMBL" id="KAJ1692517.1"/>
    </source>
</evidence>
<dbReference type="InterPro" id="IPR011990">
    <property type="entry name" value="TPR-like_helical_dom_sf"/>
</dbReference>
<feature type="repeat" description="PPR" evidence="4">
    <location>
        <begin position="650"/>
        <end position="684"/>
    </location>
</feature>
<dbReference type="Pfam" id="PF13812">
    <property type="entry name" value="PPR_3"/>
    <property type="match status" value="1"/>
</dbReference>
<dbReference type="PANTHER" id="PTHR47938">
    <property type="entry name" value="RESPIRATORY COMPLEX I CHAPERONE (CIA84), PUTATIVE (AFU_ORTHOLOGUE AFUA_2G06020)-RELATED"/>
    <property type="match status" value="1"/>
</dbReference>
<keyword evidence="3" id="KW-0809">Transit peptide</keyword>
<feature type="repeat" description="PPR" evidence="4">
    <location>
        <begin position="529"/>
        <end position="563"/>
    </location>
</feature>
<evidence type="ECO:0000256" key="1">
    <source>
        <dbReference type="ARBA" id="ARBA00007626"/>
    </source>
</evidence>
<proteinExistence type="inferred from homology"/>
<dbReference type="EMBL" id="JAMQYH010000003">
    <property type="protein sequence ID" value="KAJ1692517.1"/>
    <property type="molecule type" value="Genomic_DNA"/>
</dbReference>
<dbReference type="Pfam" id="PF13041">
    <property type="entry name" value="PPR_2"/>
    <property type="match status" value="4"/>
</dbReference>
<dbReference type="InterPro" id="IPR002885">
    <property type="entry name" value="PPR_rpt"/>
</dbReference>
<dbReference type="AlphaFoldDB" id="A0A9Q0HNC7"/>
<comment type="similarity">
    <text evidence="1">Belongs to the PPR family. P subfamily.</text>
</comment>
<keyword evidence="2" id="KW-0677">Repeat</keyword>
<accession>A0A9Q0HNC7</accession>
<feature type="repeat" description="PPR" evidence="4">
    <location>
        <begin position="564"/>
        <end position="598"/>
    </location>
</feature>
<organism evidence="5 6">
    <name type="scientific">Rhynchospora breviuscula</name>
    <dbReference type="NCBI Taxonomy" id="2022672"/>
    <lineage>
        <taxon>Eukaryota</taxon>
        <taxon>Viridiplantae</taxon>
        <taxon>Streptophyta</taxon>
        <taxon>Embryophyta</taxon>
        <taxon>Tracheophyta</taxon>
        <taxon>Spermatophyta</taxon>
        <taxon>Magnoliopsida</taxon>
        <taxon>Liliopsida</taxon>
        <taxon>Poales</taxon>
        <taxon>Cyperaceae</taxon>
        <taxon>Cyperoideae</taxon>
        <taxon>Rhynchosporeae</taxon>
        <taxon>Rhynchospora</taxon>
    </lineage>
</organism>
<comment type="caution">
    <text evidence="5">The sequence shown here is derived from an EMBL/GenBank/DDBJ whole genome shotgun (WGS) entry which is preliminary data.</text>
</comment>
<reference evidence="5" key="1">
    <citation type="journal article" date="2022" name="Cell">
        <title>Repeat-based holocentromeres influence genome architecture and karyotype evolution.</title>
        <authorList>
            <person name="Hofstatter P.G."/>
            <person name="Thangavel G."/>
            <person name="Lux T."/>
            <person name="Neumann P."/>
            <person name="Vondrak T."/>
            <person name="Novak P."/>
            <person name="Zhang M."/>
            <person name="Costa L."/>
            <person name="Castellani M."/>
            <person name="Scott A."/>
            <person name="Toegelov H."/>
            <person name="Fuchs J."/>
            <person name="Mata-Sucre Y."/>
            <person name="Dias Y."/>
            <person name="Vanzela A.L.L."/>
            <person name="Huettel B."/>
            <person name="Almeida C.C.S."/>
            <person name="Simkova H."/>
            <person name="Souza G."/>
            <person name="Pedrosa-Harand A."/>
            <person name="Macas J."/>
            <person name="Mayer K.F.X."/>
            <person name="Houben A."/>
            <person name="Marques A."/>
        </authorList>
    </citation>
    <scope>NUCLEOTIDE SEQUENCE</scope>
    <source>
        <strain evidence="5">RhyBre1mFocal</strain>
    </source>
</reference>
<feature type="repeat" description="PPR" evidence="4">
    <location>
        <begin position="249"/>
        <end position="283"/>
    </location>
</feature>
<evidence type="ECO:0000256" key="2">
    <source>
        <dbReference type="ARBA" id="ARBA00022737"/>
    </source>
</evidence>
<evidence type="ECO:0008006" key="7">
    <source>
        <dbReference type="Google" id="ProtNLM"/>
    </source>
</evidence>
<dbReference type="NCBIfam" id="TIGR00756">
    <property type="entry name" value="PPR"/>
    <property type="match status" value="8"/>
</dbReference>
<feature type="repeat" description="PPR" evidence="4">
    <location>
        <begin position="284"/>
        <end position="318"/>
    </location>
</feature>
<keyword evidence="6" id="KW-1185">Reference proteome</keyword>
<evidence type="ECO:0000256" key="3">
    <source>
        <dbReference type="ARBA" id="ARBA00022946"/>
    </source>
</evidence>
<dbReference type="Pfam" id="PF01535">
    <property type="entry name" value="PPR"/>
    <property type="match status" value="1"/>
</dbReference>
<dbReference type="GO" id="GO:0005739">
    <property type="term" value="C:mitochondrion"/>
    <property type="evidence" value="ECO:0007669"/>
    <property type="project" value="TreeGrafter"/>
</dbReference>
<dbReference type="Gene3D" id="1.25.40.10">
    <property type="entry name" value="Tetratricopeptide repeat domain"/>
    <property type="match status" value="5"/>
</dbReference>
<dbReference type="OrthoDB" id="634100at2759"/>
<name>A0A9Q0HNC7_9POAL</name>
<evidence type="ECO:0000313" key="6">
    <source>
        <dbReference type="Proteomes" id="UP001151287"/>
    </source>
</evidence>
<dbReference type="Pfam" id="PF12854">
    <property type="entry name" value="PPR_1"/>
    <property type="match status" value="1"/>
</dbReference>
<feature type="repeat" description="PPR" evidence="4">
    <location>
        <begin position="389"/>
        <end position="423"/>
    </location>
</feature>
<dbReference type="PANTHER" id="PTHR47938:SF17">
    <property type="entry name" value="PENTATRICOPEPTIDE REPEAT PROTEIN-RELATED"/>
    <property type="match status" value="1"/>
</dbReference>
<protein>
    <recommendedName>
        <fullName evidence="7">Pentatricopeptide repeat-containing protein</fullName>
    </recommendedName>
</protein>
<dbReference type="PROSITE" id="PS51375">
    <property type="entry name" value="PPR"/>
    <property type="match status" value="9"/>
</dbReference>
<sequence length="720" mass="81500">MYRYLKSVSMPNWSIGFLKVSHFLEKIQQKNKSSSRFFSAVAVLRQNLDYSSGDDTENFVLFPPQKICPLDSTQVCNNLHNLKTNPSGAFAYFKDCENLGFRHGIPTYTAIISILFSSNQPQNLVSLFCKIIPLSHRFSLSLFNSLRQSGGGPGLVSFALDALLEAYITSKRARPQEAAHVFFELANLGFLPTLRACNLLLSFVAATGKERTLISVMEQMLTLGIKPDAYSFEILCNFFLDAKQPRELTLVDFNKAICLFCKGGRLEEVGKLIEAMDNKGIEPNSSSYGPFIKAFCDRGYIQRAWDLYGEMTVRGLKTSPPIAAHFLLGYDKLGKNDEVLLCFKKFKKLGVVPDRVLYNFALNALGRLRFTEKAMDLIQEMKRNGLEPDRNHYTCLMRGFRDRGDAANAQVVFVEMLNLGLKPDTVTYNILISGFFDSGLIGKAIVLLGQMIVRAIGFNVNTHGLIIKVFCKGVSRKCAYDYFLRFSKQGYPISKLPHEWLVGQLCDQGKVMLAEDVFLQLWKHRVLPHLHSYGKLIKAFCQNGDMSKARFWFDNMHNHGIGADSVIYTTLMDGYFKAGKSCYALKVFEEMKDAGIKPDGVTYTVILDGLYKMGSETCLSEMTREKRKFEIKDKVSELVRRMKKEEIEPDLVAYTVFIYGQCKWGSLNGAQKFFDKMLEKGLEPDVKAYTLLIKGYSRRGQVEKVRELSHKMVDSGIMPD</sequence>
<evidence type="ECO:0000256" key="4">
    <source>
        <dbReference type="PROSITE-ProRule" id="PRU00708"/>
    </source>
</evidence>
<dbReference type="Proteomes" id="UP001151287">
    <property type="component" value="Unassembled WGS sequence"/>
</dbReference>